<dbReference type="Gene3D" id="3.60.21.10">
    <property type="match status" value="1"/>
</dbReference>
<feature type="region of interest" description="Disordered" evidence="1">
    <location>
        <begin position="752"/>
        <end position="771"/>
    </location>
</feature>
<keyword evidence="2" id="KW-1133">Transmembrane helix</keyword>
<evidence type="ECO:0000256" key="2">
    <source>
        <dbReference type="SAM" id="Phobius"/>
    </source>
</evidence>
<feature type="compositionally biased region" description="Low complexity" evidence="1">
    <location>
        <begin position="677"/>
        <end position="689"/>
    </location>
</feature>
<dbReference type="AlphaFoldDB" id="A0A448ZB71"/>
<feature type="transmembrane region" description="Helical" evidence="2">
    <location>
        <begin position="701"/>
        <end position="722"/>
    </location>
</feature>
<evidence type="ECO:0000313" key="5">
    <source>
        <dbReference type="Proteomes" id="UP000291116"/>
    </source>
</evidence>
<feature type="compositionally biased region" description="Basic and acidic residues" evidence="1">
    <location>
        <begin position="664"/>
        <end position="676"/>
    </location>
</feature>
<evidence type="ECO:0000256" key="1">
    <source>
        <dbReference type="SAM" id="MobiDB-lite"/>
    </source>
</evidence>
<dbReference type="GO" id="GO:0005829">
    <property type="term" value="C:cytosol"/>
    <property type="evidence" value="ECO:0007669"/>
    <property type="project" value="TreeGrafter"/>
</dbReference>
<gene>
    <name evidence="4" type="ORF">PSNMU_V1.4_AUG-EV-PASAV3_0061310</name>
</gene>
<dbReference type="InterPro" id="IPR036907">
    <property type="entry name" value="5'-Nucleotdase_C_sf"/>
</dbReference>
<dbReference type="EMBL" id="CAACVS010000214">
    <property type="protein sequence ID" value="VEU39270.1"/>
    <property type="molecule type" value="Genomic_DNA"/>
</dbReference>
<keyword evidence="3" id="KW-0732">Signal</keyword>
<feature type="compositionally biased region" description="Basic residues" evidence="1">
    <location>
        <begin position="752"/>
        <end position="765"/>
    </location>
</feature>
<evidence type="ECO:0000256" key="3">
    <source>
        <dbReference type="SAM" id="SignalP"/>
    </source>
</evidence>
<dbReference type="InterPro" id="IPR029052">
    <property type="entry name" value="Metallo-depent_PP-like"/>
</dbReference>
<feature type="region of interest" description="Disordered" evidence="1">
    <location>
        <begin position="664"/>
        <end position="690"/>
    </location>
</feature>
<proteinExistence type="predicted"/>
<dbReference type="GO" id="GO:0009166">
    <property type="term" value="P:nucleotide catabolic process"/>
    <property type="evidence" value="ECO:0007669"/>
    <property type="project" value="InterPro"/>
</dbReference>
<reference evidence="4 5" key="1">
    <citation type="submission" date="2019-01" db="EMBL/GenBank/DDBJ databases">
        <authorList>
            <person name="Ferrante I. M."/>
        </authorList>
    </citation>
    <scope>NUCLEOTIDE SEQUENCE [LARGE SCALE GENOMIC DNA]</scope>
    <source>
        <strain evidence="4 5">B856</strain>
    </source>
</reference>
<dbReference type="GO" id="GO:0016787">
    <property type="term" value="F:hydrolase activity"/>
    <property type="evidence" value="ECO:0007669"/>
    <property type="project" value="InterPro"/>
</dbReference>
<dbReference type="SUPFAM" id="SSF56300">
    <property type="entry name" value="Metallo-dependent phosphatases"/>
    <property type="match status" value="1"/>
</dbReference>
<sequence length="782" mass="89407">MKRFQPCGRRTRRSMSLFAIRRFLVVAAIIVAAVAIGDADPDAESSPIRSEKSQEGSSSTEADVVDAREEGSVVSSSAIEPDLPFSDINILVVSDVHSFVGGHPHEPDRNADYGDLFSFHERLKEHCEAEGKGDLFLFNNGDWLHGTGLAMDGNATNLLPIVNAMPWDSLTMGRQEATYTDVLRDMSETMLPAFHGKYITSNVVWNETKEPYGKRYQFLKGRNSTILVFGFLYDVASPSTTIQVVPVEEAIQQEWFQSLLRDDYKEYEYDAIVVLAQIDVYSPLIEDIYEAIRENVDPNMPIQFIAGHSHKRERVSSIKRDFFVHKMEPGGLFDTIGWVTIPKFEATKGWSGKSQELKDAFRQEFLNTSKTVLRSRLGLRDEDQQGLETAGGRAISKMIHNTQERLELNQIVACPGHDYFRNISIHADNSLWKLWREHVVRTQIFKKAEDRVIMVSKRTFRYDLRGSGKHDAMTLDDVVAIAPYMQKVIYVGDVPDWMIRRMNNTFNTFSHHNIIPDYVLAGDIDDVKTAESYQLYTHEEDVPKIKAKLEKFNFKDFVLKPTGQRDTLYWLNYVRNAYPCKGSENEKFKVPYFYDPNELEEESTDGKVTSDEMGLDFDEQGSESDTDEEIVWTLPPGEEYKGYIPGKGEVKKVPVSVYENYKTQEERDKEKQEKKAAAASRLSSKNLKSQLQERKKTHKKIVKGFAVVFAFLILFIPVVCLIMQVTGRNDDNDGFGSGGALYDQEEMRLLKRRRRGATKKTRSRKDRSGSFHERPLKEIEII</sequence>
<feature type="chain" id="PRO_5019020278" description="Calcineurin-like phosphoesterase domain-containing protein" evidence="3">
    <location>
        <begin position="40"/>
        <end position="782"/>
    </location>
</feature>
<feature type="region of interest" description="Disordered" evidence="1">
    <location>
        <begin position="40"/>
        <end position="66"/>
    </location>
</feature>
<feature type="signal peptide" evidence="3">
    <location>
        <begin position="1"/>
        <end position="39"/>
    </location>
</feature>
<dbReference type="OrthoDB" id="7722975at2759"/>
<protein>
    <recommendedName>
        <fullName evidence="6">Calcineurin-like phosphoesterase domain-containing protein</fullName>
    </recommendedName>
</protein>
<keyword evidence="5" id="KW-1185">Reference proteome</keyword>
<keyword evidence="2" id="KW-0472">Membrane</keyword>
<dbReference type="PANTHER" id="PTHR11575:SF22">
    <property type="entry name" value="ADL392WP"/>
    <property type="match status" value="1"/>
</dbReference>
<accession>A0A448ZB71</accession>
<name>A0A448ZB71_9STRA</name>
<evidence type="ECO:0008006" key="6">
    <source>
        <dbReference type="Google" id="ProtNLM"/>
    </source>
</evidence>
<organism evidence="4 5">
    <name type="scientific">Pseudo-nitzschia multistriata</name>
    <dbReference type="NCBI Taxonomy" id="183589"/>
    <lineage>
        <taxon>Eukaryota</taxon>
        <taxon>Sar</taxon>
        <taxon>Stramenopiles</taxon>
        <taxon>Ochrophyta</taxon>
        <taxon>Bacillariophyta</taxon>
        <taxon>Bacillariophyceae</taxon>
        <taxon>Bacillariophycidae</taxon>
        <taxon>Bacillariales</taxon>
        <taxon>Bacillariaceae</taxon>
        <taxon>Pseudo-nitzschia</taxon>
    </lineage>
</organism>
<dbReference type="Gene3D" id="3.90.780.10">
    <property type="entry name" value="5'-Nucleotidase, C-terminal domain"/>
    <property type="match status" value="1"/>
</dbReference>
<dbReference type="InterPro" id="IPR006179">
    <property type="entry name" value="5_nucleotidase/apyrase"/>
</dbReference>
<dbReference type="PANTHER" id="PTHR11575">
    <property type="entry name" value="5'-NUCLEOTIDASE-RELATED"/>
    <property type="match status" value="1"/>
</dbReference>
<keyword evidence="2" id="KW-0812">Transmembrane</keyword>
<dbReference type="Proteomes" id="UP000291116">
    <property type="component" value="Unassembled WGS sequence"/>
</dbReference>
<evidence type="ECO:0000313" key="4">
    <source>
        <dbReference type="EMBL" id="VEU39270.1"/>
    </source>
</evidence>